<organism evidence="2">
    <name type="scientific">uncultured Solirubrobacteraceae bacterium</name>
    <dbReference type="NCBI Taxonomy" id="1162706"/>
    <lineage>
        <taxon>Bacteria</taxon>
        <taxon>Bacillati</taxon>
        <taxon>Actinomycetota</taxon>
        <taxon>Thermoleophilia</taxon>
        <taxon>Solirubrobacterales</taxon>
        <taxon>Solirubrobacteraceae</taxon>
        <taxon>environmental samples</taxon>
    </lineage>
</organism>
<reference evidence="2" key="1">
    <citation type="submission" date="2020-02" db="EMBL/GenBank/DDBJ databases">
        <authorList>
            <person name="Meier V. D."/>
        </authorList>
    </citation>
    <scope>NUCLEOTIDE SEQUENCE</scope>
    <source>
        <strain evidence="2">AVDCRST_MAG53</strain>
    </source>
</reference>
<evidence type="ECO:0000313" key="2">
    <source>
        <dbReference type="EMBL" id="CAA9516722.1"/>
    </source>
</evidence>
<accession>A0A6J4T8D0</accession>
<feature type="compositionally biased region" description="Basic residues" evidence="1">
    <location>
        <begin position="165"/>
        <end position="176"/>
    </location>
</feature>
<gene>
    <name evidence="2" type="ORF">AVDCRST_MAG53-3125</name>
</gene>
<dbReference type="AlphaFoldDB" id="A0A6J4T8D0"/>
<proteinExistence type="predicted"/>
<protein>
    <submittedName>
        <fullName evidence="2">Uncharacterized protein</fullName>
    </submittedName>
</protein>
<feature type="region of interest" description="Disordered" evidence="1">
    <location>
        <begin position="165"/>
        <end position="199"/>
    </location>
</feature>
<feature type="region of interest" description="Disordered" evidence="1">
    <location>
        <begin position="1"/>
        <end position="21"/>
    </location>
</feature>
<dbReference type="EMBL" id="CADCVR010000094">
    <property type="protein sequence ID" value="CAA9516722.1"/>
    <property type="molecule type" value="Genomic_DNA"/>
</dbReference>
<sequence length="199" mass="22018">MKVGAPGSGQKHPPLEHQAVDSGPALQLMVRVVLLGVGHRREEHRHAALVRTVDDAPQAADDIVLLDRRLGQIPRRAALREKVVDGIDHQQRRAIRRKAGDRSPLGAIRLRTVLAHELLASFRLQQAVYPTPAIPHLSWRLTAGQLILHEQVRRARVLRRAALRAGRTARRARHHDAPRGGGAGVSRDEHDSDYGASQI</sequence>
<evidence type="ECO:0000256" key="1">
    <source>
        <dbReference type="SAM" id="MobiDB-lite"/>
    </source>
</evidence>
<name>A0A6J4T8D0_9ACTN</name>